<dbReference type="InterPro" id="IPR002466">
    <property type="entry name" value="A_deamin"/>
</dbReference>
<proteinExistence type="predicted"/>
<feature type="domain" description="A to I editase" evidence="1">
    <location>
        <begin position="53"/>
        <end position="434"/>
    </location>
</feature>
<dbReference type="GO" id="GO:0006382">
    <property type="term" value="P:adenosine to inosine editing"/>
    <property type="evidence" value="ECO:0007669"/>
    <property type="project" value="TreeGrafter"/>
</dbReference>
<evidence type="ECO:0000259" key="1">
    <source>
        <dbReference type="PROSITE" id="PS50141"/>
    </source>
</evidence>
<dbReference type="GO" id="GO:0005737">
    <property type="term" value="C:cytoplasm"/>
    <property type="evidence" value="ECO:0007669"/>
    <property type="project" value="TreeGrafter"/>
</dbReference>
<dbReference type="Proteomes" id="UP000053237">
    <property type="component" value="Unassembled WGS sequence"/>
</dbReference>
<dbReference type="GO" id="GO:0008251">
    <property type="term" value="F:tRNA-specific adenosine deaminase activity"/>
    <property type="evidence" value="ECO:0007669"/>
    <property type="project" value="TreeGrafter"/>
</dbReference>
<dbReference type="STRING" id="65357.A0A024G048"/>
<dbReference type="PROSITE" id="PS50141">
    <property type="entry name" value="A_DEAMIN_EDITASE"/>
    <property type="match status" value="1"/>
</dbReference>
<evidence type="ECO:0000313" key="3">
    <source>
        <dbReference type="Proteomes" id="UP000053237"/>
    </source>
</evidence>
<dbReference type="InParanoid" id="A0A024G048"/>
<gene>
    <name evidence="2" type="ORF">BN9_006770</name>
</gene>
<dbReference type="GO" id="GO:0003725">
    <property type="term" value="F:double-stranded RNA binding"/>
    <property type="evidence" value="ECO:0007669"/>
    <property type="project" value="TreeGrafter"/>
</dbReference>
<keyword evidence="3" id="KW-1185">Reference proteome</keyword>
<protein>
    <recommendedName>
        <fullName evidence="1">A to I editase domain-containing protein</fullName>
    </recommendedName>
</protein>
<name>A0A024G048_9STRA</name>
<reference evidence="2 3" key="1">
    <citation type="submission" date="2012-05" db="EMBL/GenBank/DDBJ databases">
        <title>Recombination and specialization in a pathogen metapopulation.</title>
        <authorList>
            <person name="Gardiner A."/>
            <person name="Kemen E."/>
            <person name="Schultz-Larsen T."/>
            <person name="MacLean D."/>
            <person name="Van Oosterhout C."/>
            <person name="Jones J.D.G."/>
        </authorList>
    </citation>
    <scope>NUCLEOTIDE SEQUENCE [LARGE SCALE GENOMIC DNA]</scope>
    <source>
        <strain evidence="2 3">Ac Nc2</strain>
    </source>
</reference>
<dbReference type="PANTHER" id="PTHR10910:SF62">
    <property type="entry name" value="AT07585P-RELATED"/>
    <property type="match status" value="1"/>
</dbReference>
<dbReference type="GO" id="GO:0005730">
    <property type="term" value="C:nucleolus"/>
    <property type="evidence" value="ECO:0007669"/>
    <property type="project" value="TreeGrafter"/>
</dbReference>
<sequence length="451" mass="51727">MKSATRVASAVQNWFDSSPCQKKYSQDDWTVLSGVVLQYPLFESEQYGFRVLACATGSKCVGRDRSDSNGFVVNDCHAEVLARRSFMRFLYHEAMFWISVSKRGISSELVNNSIFRRKDSNGKLVLKKDYTIHLYISESPCGEASVYPLKSEVVDKYVADRMQRNINSKDMEQTRTKLRKTGAKLCEVNTLGLKSDSNTHKTQFRTKSGRSDIPLYRQTTSISCSNKIAKWMILGLQGTLLTHWFDHLYLSSIVIGQDQLCESIQLQEDALTQFLRQQHLNNSMKKPISCTVVPSAKYRFTAHKRTFGARIASIAVNWTECESHWQNVLTTMLNIDPFIKKRFLCDTRKEEVLLAACGILEGGRYPKTTDVDEKRLRLRRTASRLSKASFFAVWQYLMQTNKVDSCIEAKKRIWNASEHLSKAQQKYVQMYRSRNGRNLNLDQEGSIDTNA</sequence>
<dbReference type="GO" id="GO:0003726">
    <property type="term" value="F:double-stranded RNA adenosine deaminase activity"/>
    <property type="evidence" value="ECO:0007669"/>
    <property type="project" value="TreeGrafter"/>
</dbReference>
<dbReference type="PANTHER" id="PTHR10910">
    <property type="entry name" value="EUKARYOTE SPECIFIC DSRNA BINDING PROTEIN"/>
    <property type="match status" value="1"/>
</dbReference>
<dbReference type="OrthoDB" id="10268011at2759"/>
<dbReference type="SMART" id="SM00552">
    <property type="entry name" value="ADEAMc"/>
    <property type="match status" value="1"/>
</dbReference>
<comment type="caution">
    <text evidence="2">The sequence shown here is derived from an EMBL/GenBank/DDBJ whole genome shotgun (WGS) entry which is preliminary data.</text>
</comment>
<dbReference type="EMBL" id="CAIX01000004">
    <property type="protein sequence ID" value="CCI39893.1"/>
    <property type="molecule type" value="Genomic_DNA"/>
</dbReference>
<dbReference type="GO" id="GO:0006396">
    <property type="term" value="P:RNA processing"/>
    <property type="evidence" value="ECO:0007669"/>
    <property type="project" value="InterPro"/>
</dbReference>
<dbReference type="AlphaFoldDB" id="A0A024G048"/>
<dbReference type="Pfam" id="PF02137">
    <property type="entry name" value="A_deamin"/>
    <property type="match status" value="1"/>
</dbReference>
<evidence type="ECO:0000313" key="2">
    <source>
        <dbReference type="EMBL" id="CCI39893.1"/>
    </source>
</evidence>
<accession>A0A024G048</accession>
<organism evidence="2 3">
    <name type="scientific">Albugo candida</name>
    <dbReference type="NCBI Taxonomy" id="65357"/>
    <lineage>
        <taxon>Eukaryota</taxon>
        <taxon>Sar</taxon>
        <taxon>Stramenopiles</taxon>
        <taxon>Oomycota</taxon>
        <taxon>Peronosporomycetes</taxon>
        <taxon>Albuginales</taxon>
        <taxon>Albuginaceae</taxon>
        <taxon>Albugo</taxon>
    </lineage>
</organism>